<dbReference type="InterPro" id="IPR017850">
    <property type="entry name" value="Alkaline_phosphatase_core_sf"/>
</dbReference>
<keyword evidence="5 7" id="KW-0464">Manganese</keyword>
<dbReference type="PANTHER" id="PTHR31637">
    <property type="entry name" value="2,3-BISPHOSPHOGLYCERATE-INDEPENDENT PHOSPHOGLYCERATE MUTASE"/>
    <property type="match status" value="1"/>
</dbReference>
<evidence type="ECO:0000256" key="7">
    <source>
        <dbReference type="HAMAP-Rule" id="MF_01038"/>
    </source>
</evidence>
<dbReference type="EMBL" id="REFY01000002">
    <property type="protein sequence ID" value="RQG91388.1"/>
    <property type="molecule type" value="Genomic_DNA"/>
</dbReference>
<feature type="binding site" evidence="7 10">
    <location>
        <begin position="149"/>
        <end position="150"/>
    </location>
    <ligand>
        <name>substrate</name>
    </ligand>
</feature>
<evidence type="ECO:0000256" key="3">
    <source>
        <dbReference type="ARBA" id="ARBA00022723"/>
    </source>
</evidence>
<sequence length="507" mass="55270">MDAALIVLDGWGLGTGEARDAVEAAETPTFDRLTRTGADGRLEVSGRRVGLPAGQMGNSEVGHLNIGAGRVVYQEYTRISDSIDDGSFRENEAITAALDATRENGGRAHFVGLVSDGGVHSDHEHLHALIELAADRDVSAVTHAITDGRDTSPTGGRDYLSTLEDVIGEQGTGDVATVSGRYYAMDRDQNWDRTKRAYDAIVARDANWTADSAVEAVEESYDRGETDEFVEPTLIRNGPRLRDGDSVIWFNFRSDRARQLTRMLADIRREDWATEFETSPPDTTVVMMTQYDATFDLPVAYPPNRPENVLGEALATDGKTQLRIAESEKYAHVTYFLNGGREVEFDGETRKIVESPDVPTYDVQPEMSAPEVTETAIDTIRSDDPDVLVLNYANPDMVGHTGDYEAAIEAVEAVDSQLGRLVDCLEDAGAHVLITADHGNADEMGTEDDPHTAHTYNDVPVVFLSPDGTDDDRSVRDGGTLADLAPTLLELIGLERPPEMTGEPLLE</sequence>
<feature type="binding site" evidence="7 11">
    <location>
        <position position="59"/>
    </location>
    <ligand>
        <name>Mn(2+)</name>
        <dbReference type="ChEBI" id="CHEBI:29035"/>
        <label>2</label>
    </ligand>
</feature>
<feature type="binding site" evidence="7 10">
    <location>
        <position position="181"/>
    </location>
    <ligand>
        <name>substrate</name>
    </ligand>
</feature>
<dbReference type="InterPro" id="IPR006124">
    <property type="entry name" value="Metalloenzyme"/>
</dbReference>
<keyword evidence="4 7" id="KW-0324">Glycolysis</keyword>
<feature type="active site" description="Phosphoserine intermediate" evidence="7 9">
    <location>
        <position position="59"/>
    </location>
</feature>
<dbReference type="UniPathway" id="UPA00109">
    <property type="reaction ID" value="UER00186"/>
</dbReference>
<dbReference type="Gene3D" id="3.40.720.10">
    <property type="entry name" value="Alkaline Phosphatase, subunit A"/>
    <property type="match status" value="1"/>
</dbReference>
<dbReference type="InterPro" id="IPR005995">
    <property type="entry name" value="Pgm_bpd_ind"/>
</dbReference>
<dbReference type="Gene3D" id="3.40.1450.10">
    <property type="entry name" value="BPG-independent phosphoglycerate mutase, domain B"/>
    <property type="match status" value="1"/>
</dbReference>
<feature type="binding site" evidence="7 10">
    <location>
        <position position="120"/>
    </location>
    <ligand>
        <name>substrate</name>
    </ligand>
</feature>
<dbReference type="CDD" id="cd16010">
    <property type="entry name" value="iPGM"/>
    <property type="match status" value="1"/>
</dbReference>
<evidence type="ECO:0000256" key="1">
    <source>
        <dbReference type="ARBA" id="ARBA00004798"/>
    </source>
</evidence>
<protein>
    <recommendedName>
        <fullName evidence="7 8">2,3-bisphosphoglycerate-independent phosphoglycerate mutase</fullName>
        <shortName evidence="7">BPG-independent PGAM</shortName>
        <shortName evidence="7">Phosphoglyceromutase</shortName>
        <shortName evidence="7">iPGM</shortName>
        <ecNumber evidence="7 8">5.4.2.12</ecNumber>
    </recommendedName>
</protein>
<dbReference type="GO" id="GO:0005737">
    <property type="term" value="C:cytoplasm"/>
    <property type="evidence" value="ECO:0007669"/>
    <property type="project" value="InterPro"/>
</dbReference>
<dbReference type="GO" id="GO:0004619">
    <property type="term" value="F:phosphoglycerate mutase activity"/>
    <property type="evidence" value="ECO:0007669"/>
    <property type="project" value="UniProtKB-UniRule"/>
</dbReference>
<dbReference type="Proteomes" id="UP000273828">
    <property type="component" value="Unassembled WGS sequence"/>
</dbReference>
<dbReference type="AlphaFoldDB" id="A0A3N6LPI7"/>
<feature type="binding site" evidence="7 11">
    <location>
        <position position="396"/>
    </location>
    <ligand>
        <name>Mn(2+)</name>
        <dbReference type="ChEBI" id="CHEBI:29035"/>
        <label>1</label>
    </ligand>
</feature>
<feature type="domain" description="BPG-independent PGAM N-terminal" evidence="13">
    <location>
        <begin position="79"/>
        <end position="292"/>
    </location>
</feature>
<dbReference type="EC" id="5.4.2.12" evidence="7 8"/>
<dbReference type="NCBIfam" id="TIGR01307">
    <property type="entry name" value="pgm_bpd_ind"/>
    <property type="match status" value="1"/>
</dbReference>
<dbReference type="GO" id="GO:0030145">
    <property type="term" value="F:manganese ion binding"/>
    <property type="evidence" value="ECO:0007669"/>
    <property type="project" value="UniProtKB-UniRule"/>
</dbReference>
<evidence type="ECO:0000256" key="4">
    <source>
        <dbReference type="ARBA" id="ARBA00023152"/>
    </source>
</evidence>
<dbReference type="Pfam" id="PF06415">
    <property type="entry name" value="iPGM_N"/>
    <property type="match status" value="1"/>
</dbReference>
<organism evidence="14 15">
    <name type="scientific">Natrarchaeobius halalkaliphilus</name>
    <dbReference type="NCBI Taxonomy" id="1679091"/>
    <lineage>
        <taxon>Archaea</taxon>
        <taxon>Methanobacteriati</taxon>
        <taxon>Methanobacteriota</taxon>
        <taxon>Stenosarchaea group</taxon>
        <taxon>Halobacteria</taxon>
        <taxon>Halobacteriales</taxon>
        <taxon>Natrialbaceae</taxon>
        <taxon>Natrarchaeobius</taxon>
    </lineage>
</organism>
<evidence type="ECO:0000256" key="11">
    <source>
        <dbReference type="PIRSR" id="PIRSR001492-3"/>
    </source>
</evidence>
<name>A0A3N6LPI7_9EURY</name>
<evidence type="ECO:0000313" key="15">
    <source>
        <dbReference type="Proteomes" id="UP000273828"/>
    </source>
</evidence>
<evidence type="ECO:0000256" key="10">
    <source>
        <dbReference type="PIRSR" id="PIRSR001492-2"/>
    </source>
</evidence>
<feature type="binding site" evidence="7 11">
    <location>
        <position position="400"/>
    </location>
    <ligand>
        <name>Mn(2+)</name>
        <dbReference type="ChEBI" id="CHEBI:29035"/>
        <label>1</label>
    </ligand>
</feature>
<feature type="binding site" evidence="7 10">
    <location>
        <position position="329"/>
    </location>
    <ligand>
        <name>substrate</name>
    </ligand>
</feature>
<dbReference type="HAMAP" id="MF_01038">
    <property type="entry name" value="GpmI"/>
    <property type="match status" value="1"/>
</dbReference>
<dbReference type="RefSeq" id="WP_124177515.1">
    <property type="nucleotide sequence ID" value="NZ_REFY01000002.1"/>
</dbReference>
<comment type="caution">
    <text evidence="14">The sequence shown here is derived from an EMBL/GenBank/DDBJ whole genome shotgun (WGS) entry which is preliminary data.</text>
</comment>
<dbReference type="GO" id="GO:0006007">
    <property type="term" value="P:glucose catabolic process"/>
    <property type="evidence" value="ECO:0007669"/>
    <property type="project" value="InterPro"/>
</dbReference>
<keyword evidence="15" id="KW-1185">Reference proteome</keyword>
<evidence type="ECO:0000256" key="9">
    <source>
        <dbReference type="PIRSR" id="PIRSR001492-1"/>
    </source>
</evidence>
<dbReference type="SUPFAM" id="SSF53649">
    <property type="entry name" value="Alkaline phosphatase-like"/>
    <property type="match status" value="1"/>
</dbReference>
<evidence type="ECO:0000256" key="5">
    <source>
        <dbReference type="ARBA" id="ARBA00023211"/>
    </source>
</evidence>
<evidence type="ECO:0000259" key="12">
    <source>
        <dbReference type="Pfam" id="PF01676"/>
    </source>
</evidence>
<dbReference type="InterPro" id="IPR011258">
    <property type="entry name" value="BPG-indep_PGM_N"/>
</dbReference>
<dbReference type="PANTHER" id="PTHR31637:SF0">
    <property type="entry name" value="2,3-BISPHOSPHOGLYCERATE-INDEPENDENT PHOSPHOGLYCERATE MUTASE"/>
    <property type="match status" value="1"/>
</dbReference>
<dbReference type="OrthoDB" id="146005at2157"/>
<feature type="binding site" evidence="7 10">
    <location>
        <begin position="253"/>
        <end position="256"/>
    </location>
    <ligand>
        <name>substrate</name>
    </ligand>
</feature>
<keyword evidence="3 7" id="KW-0479">Metal-binding</keyword>
<feature type="binding site" evidence="7 11">
    <location>
        <position position="437"/>
    </location>
    <ligand>
        <name>Mn(2+)</name>
        <dbReference type="ChEBI" id="CHEBI:29035"/>
        <label>2</label>
    </ligand>
</feature>
<reference evidence="14 15" key="1">
    <citation type="submission" date="2018-10" db="EMBL/GenBank/DDBJ databases">
        <title>Natrarchaeobius chitinivorans gen. nov., sp. nov., and Natrarchaeobius haloalkaliphilus sp. nov., alkaliphilic, chitin-utilizing haloarchaea from hypersaline alkaline lakes.</title>
        <authorList>
            <person name="Sorokin D.Y."/>
            <person name="Elcheninov A.G."/>
            <person name="Kostrikina N.A."/>
            <person name="Bale N.J."/>
            <person name="Sinninghe Damste J.S."/>
            <person name="Khijniak T.V."/>
            <person name="Kublanov I.V."/>
            <person name="Toshchakov S.V."/>
        </authorList>
    </citation>
    <scope>NUCLEOTIDE SEQUENCE [LARGE SCALE GENOMIC DNA]</scope>
    <source>
        <strain evidence="14 15">AArcht-Sl</strain>
    </source>
</reference>
<dbReference type="SUPFAM" id="SSF64158">
    <property type="entry name" value="2,3-Bisphosphoglycerate-independent phosphoglycerate mutase, substrate-binding domain"/>
    <property type="match status" value="1"/>
</dbReference>
<feature type="binding site" evidence="7 11">
    <location>
        <position position="438"/>
    </location>
    <ligand>
        <name>Mn(2+)</name>
        <dbReference type="ChEBI" id="CHEBI:29035"/>
        <label>2</label>
    </ligand>
</feature>
<evidence type="ECO:0000313" key="14">
    <source>
        <dbReference type="EMBL" id="RQG91388.1"/>
    </source>
</evidence>
<evidence type="ECO:0000256" key="6">
    <source>
        <dbReference type="ARBA" id="ARBA00023235"/>
    </source>
</evidence>
<evidence type="ECO:0000256" key="2">
    <source>
        <dbReference type="ARBA" id="ARBA00008819"/>
    </source>
</evidence>
<gene>
    <name evidence="7" type="primary">gpmI</name>
    <name evidence="14" type="ORF">EA462_05290</name>
</gene>
<feature type="domain" description="Metalloenzyme" evidence="12">
    <location>
        <begin position="2"/>
        <end position="495"/>
    </location>
</feature>
<dbReference type="GO" id="GO:0006096">
    <property type="term" value="P:glycolytic process"/>
    <property type="evidence" value="ECO:0007669"/>
    <property type="project" value="UniProtKB-UniRule"/>
</dbReference>
<proteinExistence type="inferred from homology"/>
<dbReference type="InterPro" id="IPR036646">
    <property type="entry name" value="PGAM_B_sf"/>
</dbReference>
<dbReference type="FunFam" id="3.40.1450.10:FF:000002">
    <property type="entry name" value="2,3-bisphosphoglycerate-independent phosphoglycerate mutase"/>
    <property type="match status" value="1"/>
</dbReference>
<accession>A0A3N6LPI7</accession>
<feature type="binding site" evidence="7 11">
    <location>
        <position position="454"/>
    </location>
    <ligand>
        <name>Mn(2+)</name>
        <dbReference type="ChEBI" id="CHEBI:29035"/>
        <label>1</label>
    </ligand>
</feature>
<feature type="binding site" evidence="7 11">
    <location>
        <position position="9"/>
    </location>
    <ligand>
        <name>Mn(2+)</name>
        <dbReference type="ChEBI" id="CHEBI:29035"/>
        <label>2</label>
    </ligand>
</feature>
<comment type="pathway">
    <text evidence="1 7">Carbohydrate degradation; glycolysis; pyruvate from D-glyceraldehyde 3-phosphate: step 3/5.</text>
</comment>
<comment type="catalytic activity">
    <reaction evidence="7">
        <text>(2R)-2-phosphoglycerate = (2R)-3-phosphoglycerate</text>
        <dbReference type="Rhea" id="RHEA:15901"/>
        <dbReference type="ChEBI" id="CHEBI:58272"/>
        <dbReference type="ChEBI" id="CHEBI:58289"/>
        <dbReference type="EC" id="5.4.2.12"/>
    </reaction>
</comment>
<keyword evidence="6 7" id="KW-0413">Isomerase</keyword>
<dbReference type="PIRSF" id="PIRSF001492">
    <property type="entry name" value="IPGAM"/>
    <property type="match status" value="1"/>
</dbReference>
<comment type="function">
    <text evidence="7">Catalyzes the interconversion of 2-phosphoglycerate and 3-phosphoglycerate.</text>
</comment>
<evidence type="ECO:0000256" key="8">
    <source>
        <dbReference type="NCBIfam" id="TIGR01307"/>
    </source>
</evidence>
<dbReference type="Pfam" id="PF01676">
    <property type="entry name" value="Metalloenzyme"/>
    <property type="match status" value="1"/>
</dbReference>
<evidence type="ECO:0000259" key="13">
    <source>
        <dbReference type="Pfam" id="PF06415"/>
    </source>
</evidence>
<feature type="binding site" evidence="7 10">
    <location>
        <position position="187"/>
    </location>
    <ligand>
        <name>substrate</name>
    </ligand>
</feature>
<comment type="cofactor">
    <cofactor evidence="7">
        <name>Mn(2+)</name>
        <dbReference type="ChEBI" id="CHEBI:29035"/>
    </cofactor>
    <text evidence="7">Binds 2 manganese ions per subunit.</text>
</comment>
<comment type="similarity">
    <text evidence="2 7">Belongs to the BPG-independent phosphoglycerate mutase family.</text>
</comment>